<proteinExistence type="inferred from homology"/>
<evidence type="ECO:0000313" key="4">
    <source>
        <dbReference type="Proteomes" id="UP000053048"/>
    </source>
</evidence>
<sequence length="93" mass="10483">MTLKPKLSDYTEAEFMEILNELFAGVSETKENAEEYVNSLVDHITDVTEHPEKSDLLYYPPEGREDSAAGVMKEIKEWRAKNGKPGFKTSVAS</sequence>
<dbReference type="Proteomes" id="UP000053048">
    <property type="component" value="Unassembled WGS sequence"/>
</dbReference>
<dbReference type="InterPro" id="IPR035900">
    <property type="entry name" value="Colicin_E_sf"/>
</dbReference>
<keyword evidence="4" id="KW-1185">Reference proteome</keyword>
<dbReference type="EMBL" id="LKEJ01000122">
    <property type="protein sequence ID" value="KTB65175.1"/>
    <property type="molecule type" value="Genomic_DNA"/>
</dbReference>
<organism evidence="3 4">
    <name type="scientific">Pseudomonas viridiflava ICMP 13104</name>
    <dbReference type="NCBI Taxonomy" id="1198305"/>
    <lineage>
        <taxon>Bacteria</taxon>
        <taxon>Pseudomonadati</taxon>
        <taxon>Pseudomonadota</taxon>
        <taxon>Gammaproteobacteria</taxon>
        <taxon>Pseudomonadales</taxon>
        <taxon>Pseudomonadaceae</taxon>
        <taxon>Pseudomonas</taxon>
    </lineage>
</organism>
<dbReference type="PRINTS" id="PR01299">
    <property type="entry name" value="PYOCIN"/>
</dbReference>
<dbReference type="Gene3D" id="1.10.1200.20">
    <property type="entry name" value="Colicin E immunity protein"/>
    <property type="match status" value="1"/>
</dbReference>
<dbReference type="SUPFAM" id="SSF47345">
    <property type="entry name" value="Colicin E immunity proteins"/>
    <property type="match status" value="1"/>
</dbReference>
<reference evidence="3 4" key="1">
    <citation type="submission" date="2015-09" db="EMBL/GenBank/DDBJ databases">
        <title>Genome sequence of ICMP 13104.</title>
        <authorList>
            <person name="Visnovsky S."/>
            <person name="Lu A."/>
            <person name="Panda P."/>
            <person name="Pitman A."/>
        </authorList>
    </citation>
    <scope>NUCLEOTIDE SEQUENCE [LARGE SCALE GENOMIC DNA]</scope>
    <source>
        <strain evidence="3 4">ICMP 13104</strain>
    </source>
</reference>
<dbReference type="Pfam" id="PF01320">
    <property type="entry name" value="Colicin_Pyocin"/>
    <property type="match status" value="1"/>
</dbReference>
<dbReference type="GO" id="GO:0015643">
    <property type="term" value="F:toxic substance binding"/>
    <property type="evidence" value="ECO:0007669"/>
    <property type="project" value="InterPro"/>
</dbReference>
<evidence type="ECO:0000256" key="1">
    <source>
        <dbReference type="ARBA" id="ARBA00009346"/>
    </source>
</evidence>
<accession>A0A0W0HWN0</accession>
<dbReference type="AlphaFoldDB" id="A0A0W0HWN0"/>
<comment type="similarity">
    <text evidence="1">Belongs to the colicins ColE2/ColE8/ColE9 and pyocins S1/S2 family.</text>
</comment>
<gene>
    <name evidence="3" type="ORF">AO067_05995</name>
</gene>
<dbReference type="GO" id="GO:0030153">
    <property type="term" value="P:bacteriocin immunity"/>
    <property type="evidence" value="ECO:0007669"/>
    <property type="project" value="UniProtKB-KW"/>
</dbReference>
<dbReference type="InterPro" id="IPR000290">
    <property type="entry name" value="Colicin_pyocin"/>
</dbReference>
<keyword evidence="2" id="KW-0079">Bacteriocin immunity</keyword>
<dbReference type="CDD" id="cd16363">
    <property type="entry name" value="Col_Im_like"/>
    <property type="match status" value="1"/>
</dbReference>
<name>A0A0W0HWN0_PSEVI</name>
<evidence type="ECO:0000313" key="3">
    <source>
        <dbReference type="EMBL" id="KTB65175.1"/>
    </source>
</evidence>
<protein>
    <submittedName>
        <fullName evidence="3">Bacteriocin immunity protein</fullName>
    </submittedName>
</protein>
<evidence type="ECO:0000256" key="2">
    <source>
        <dbReference type="ARBA" id="ARBA00023025"/>
    </source>
</evidence>
<comment type="caution">
    <text evidence="3">The sequence shown here is derived from an EMBL/GenBank/DDBJ whole genome shotgun (WGS) entry which is preliminary data.</text>
</comment>